<feature type="transmembrane region" description="Helical" evidence="1">
    <location>
        <begin position="12"/>
        <end position="32"/>
    </location>
</feature>
<comment type="caution">
    <text evidence="2">The sequence shown here is derived from an EMBL/GenBank/DDBJ whole genome shotgun (WGS) entry which is preliminary data.</text>
</comment>
<evidence type="ECO:0000256" key="1">
    <source>
        <dbReference type="SAM" id="Phobius"/>
    </source>
</evidence>
<accession>A0A7Y2W7G3</accession>
<dbReference type="Proteomes" id="UP000530654">
    <property type="component" value="Unassembled WGS sequence"/>
</dbReference>
<organism evidence="2 3">
    <name type="scientific">Rhizobium laguerreae</name>
    <dbReference type="NCBI Taxonomy" id="1076926"/>
    <lineage>
        <taxon>Bacteria</taxon>
        <taxon>Pseudomonadati</taxon>
        <taxon>Pseudomonadota</taxon>
        <taxon>Alphaproteobacteria</taxon>
        <taxon>Hyphomicrobiales</taxon>
        <taxon>Rhizobiaceae</taxon>
        <taxon>Rhizobium/Agrobacterium group</taxon>
        <taxon>Rhizobium</taxon>
    </lineage>
</organism>
<keyword evidence="1" id="KW-0812">Transmembrane</keyword>
<dbReference type="AlphaFoldDB" id="A0A7Y2W7G3"/>
<dbReference type="RefSeq" id="WP_168724662.1">
    <property type="nucleotide sequence ID" value="NZ_JAAEAB010000003.1"/>
</dbReference>
<name>A0A7Y2W7G3_9HYPH</name>
<proteinExistence type="predicted"/>
<evidence type="ECO:0000313" key="2">
    <source>
        <dbReference type="EMBL" id="NNH66411.1"/>
    </source>
</evidence>
<gene>
    <name evidence="2" type="ORF">HLI17_24580</name>
</gene>
<reference evidence="2 3" key="1">
    <citation type="submission" date="2020-04" db="EMBL/GenBank/DDBJ databases">
        <title>Rhizobium bacterial biofertilizers improve the content of phenolic compounds of Lactuca sativa L. under non-saline and saline-stress conditions.</title>
        <authorList>
            <person name="Ayuso-Calles M."/>
            <person name="Garcia-Estevez I."/>
            <person name="Jimenez-Gomez A."/>
            <person name="Flores-Felix J.D."/>
            <person name="Escribano-Bailon M."/>
            <person name="Rivas R."/>
        </authorList>
    </citation>
    <scope>NUCLEOTIDE SEQUENCE [LARGE SCALE GENOMIC DNA]</scope>
    <source>
        <strain evidence="2 3">GPTR02</strain>
    </source>
</reference>
<evidence type="ECO:0000313" key="3">
    <source>
        <dbReference type="Proteomes" id="UP000530654"/>
    </source>
</evidence>
<protein>
    <submittedName>
        <fullName evidence="2">Uncharacterized protein</fullName>
    </submittedName>
</protein>
<sequence>MNQQSDGRALIIYIGAITLVGLLIVCGSIISFNASGRNDEPVKISTEVKP</sequence>
<keyword evidence="1" id="KW-1133">Transmembrane helix</keyword>
<dbReference type="EMBL" id="JABEQY010000025">
    <property type="protein sequence ID" value="NNH66411.1"/>
    <property type="molecule type" value="Genomic_DNA"/>
</dbReference>
<keyword evidence="1" id="KW-0472">Membrane</keyword>